<sequence length="148" mass="17358">MKNINVVLNHLVTNPLYSRLKHQKCFDLIKKSLPEPLQKGILFMYVKNDTLFFALKHPAFKMEFDYKLSLIKTLLSSLPPLQESCKNYNIKKIKTFVSKFTTQSEVKTDTIPKYKECATGLFEIKAQNDDIKEKFEIIKRQITKCLQH</sequence>
<reference evidence="1 2" key="1">
    <citation type="submission" date="2016-10" db="EMBL/GenBank/DDBJ databases">
        <authorList>
            <person name="de Groot N.N."/>
        </authorList>
    </citation>
    <scope>NUCLEOTIDE SEQUENCE [LARGE SCALE GENOMIC DNA]</scope>
    <source>
        <strain evidence="1 2">EP1-55-1</strain>
    </source>
</reference>
<name>A0A1I5MBF3_9BACT</name>
<dbReference type="STRING" id="223786.SAMN05216234_10576"/>
<accession>A0A1I5MBF3</accession>
<protein>
    <recommendedName>
        <fullName evidence="3">DUF721 domain-containing protein</fullName>
    </recommendedName>
</protein>
<evidence type="ECO:0000313" key="1">
    <source>
        <dbReference type="EMBL" id="SFP06341.1"/>
    </source>
</evidence>
<organism evidence="1 2">
    <name type="scientific">Hydrogenimonas thermophila</name>
    <dbReference type="NCBI Taxonomy" id="223786"/>
    <lineage>
        <taxon>Bacteria</taxon>
        <taxon>Pseudomonadati</taxon>
        <taxon>Campylobacterota</taxon>
        <taxon>Epsilonproteobacteria</taxon>
        <taxon>Campylobacterales</taxon>
        <taxon>Hydrogenimonadaceae</taxon>
        <taxon>Hydrogenimonas</taxon>
    </lineage>
</organism>
<proteinExistence type="predicted"/>
<dbReference type="EMBL" id="FOXB01000005">
    <property type="protein sequence ID" value="SFP06341.1"/>
    <property type="molecule type" value="Genomic_DNA"/>
</dbReference>
<gene>
    <name evidence="1" type="ORF">SAMN05216234_10576</name>
</gene>
<evidence type="ECO:0000313" key="2">
    <source>
        <dbReference type="Proteomes" id="UP000199227"/>
    </source>
</evidence>
<dbReference type="RefSeq" id="WP_092911051.1">
    <property type="nucleotide sequence ID" value="NZ_CP136592.1"/>
</dbReference>
<dbReference type="Proteomes" id="UP000199227">
    <property type="component" value="Unassembled WGS sequence"/>
</dbReference>
<evidence type="ECO:0008006" key="3">
    <source>
        <dbReference type="Google" id="ProtNLM"/>
    </source>
</evidence>
<dbReference type="AlphaFoldDB" id="A0A1I5MBF3"/>
<keyword evidence="2" id="KW-1185">Reference proteome</keyword>